<feature type="transmembrane region" description="Helical" evidence="1">
    <location>
        <begin position="115"/>
        <end position="131"/>
    </location>
</feature>
<dbReference type="Pfam" id="PF22765">
    <property type="entry name" value="DUF7010"/>
    <property type="match status" value="1"/>
</dbReference>
<protein>
    <submittedName>
        <fullName evidence="2">DUF7010 family protein</fullName>
    </submittedName>
</protein>
<keyword evidence="3" id="KW-1185">Reference proteome</keyword>
<dbReference type="InterPro" id="IPR053824">
    <property type="entry name" value="DUF7010"/>
</dbReference>
<reference evidence="2 3" key="1">
    <citation type="submission" date="2024-09" db="EMBL/GenBank/DDBJ databases">
        <title>Novel species of the genus Pelomonas and Roseateles isolated from streams.</title>
        <authorList>
            <person name="Lu H."/>
        </authorList>
    </citation>
    <scope>NUCLEOTIDE SEQUENCE [LARGE SCALE GENOMIC DNA]</scope>
    <source>
        <strain evidence="2 3">DC23W</strain>
    </source>
</reference>
<sequence>MNEAALTSQAPDIARAQADMRTAYWHAAFGVLSSALVWAVAAGVTALGQPQQAVWTLLIGGMFIFPLSMVMAKLAGRTGMHEKSNPLGRLAMLSTVGLLVGCALALGVATQKLEWFFPTMLLVIGLRYLVFTKVYGLCIYWSCGLALATAGLVLGLLLAAPSSELKAAGPLLGAATGAVIEALFGALLLRQGRARAR</sequence>
<proteinExistence type="predicted"/>
<feature type="transmembrane region" description="Helical" evidence="1">
    <location>
        <begin position="171"/>
        <end position="189"/>
    </location>
</feature>
<evidence type="ECO:0000313" key="2">
    <source>
        <dbReference type="EMBL" id="MFG6415991.1"/>
    </source>
</evidence>
<evidence type="ECO:0000313" key="3">
    <source>
        <dbReference type="Proteomes" id="UP001606300"/>
    </source>
</evidence>
<dbReference type="EMBL" id="JBIGHY010000007">
    <property type="protein sequence ID" value="MFG6415991.1"/>
    <property type="molecule type" value="Genomic_DNA"/>
</dbReference>
<keyword evidence="1" id="KW-0812">Transmembrane</keyword>
<comment type="caution">
    <text evidence="2">The sequence shown here is derived from an EMBL/GenBank/DDBJ whole genome shotgun (WGS) entry which is preliminary data.</text>
</comment>
<keyword evidence="1" id="KW-1133">Transmembrane helix</keyword>
<feature type="transmembrane region" description="Helical" evidence="1">
    <location>
        <begin position="138"/>
        <end position="159"/>
    </location>
</feature>
<keyword evidence="1" id="KW-0472">Membrane</keyword>
<evidence type="ECO:0000256" key="1">
    <source>
        <dbReference type="SAM" id="Phobius"/>
    </source>
</evidence>
<gene>
    <name evidence="2" type="ORF">ACG02S_19015</name>
</gene>
<accession>A0ABW7ER58</accession>
<organism evidence="2 3">
    <name type="scientific">Pelomonas dachongensis</name>
    <dbReference type="NCBI Taxonomy" id="3299029"/>
    <lineage>
        <taxon>Bacteria</taxon>
        <taxon>Pseudomonadati</taxon>
        <taxon>Pseudomonadota</taxon>
        <taxon>Betaproteobacteria</taxon>
        <taxon>Burkholderiales</taxon>
        <taxon>Sphaerotilaceae</taxon>
        <taxon>Roseateles</taxon>
    </lineage>
</organism>
<dbReference type="RefSeq" id="WP_394472060.1">
    <property type="nucleotide sequence ID" value="NZ_JBIGHY010000007.1"/>
</dbReference>
<feature type="transmembrane region" description="Helical" evidence="1">
    <location>
        <begin position="87"/>
        <end position="109"/>
    </location>
</feature>
<feature type="transmembrane region" description="Helical" evidence="1">
    <location>
        <begin position="53"/>
        <end position="75"/>
    </location>
</feature>
<dbReference type="Proteomes" id="UP001606300">
    <property type="component" value="Unassembled WGS sequence"/>
</dbReference>
<feature type="transmembrane region" description="Helical" evidence="1">
    <location>
        <begin position="23"/>
        <end position="47"/>
    </location>
</feature>
<name>A0ABW7ER58_9BURK</name>